<keyword evidence="3" id="KW-1185">Reference proteome</keyword>
<evidence type="ECO:0000313" key="2">
    <source>
        <dbReference type="EMBL" id="KIJ60976.1"/>
    </source>
</evidence>
<name>A0A0C9WB83_9AGAM</name>
<feature type="compositionally biased region" description="Polar residues" evidence="1">
    <location>
        <begin position="90"/>
        <end position="106"/>
    </location>
</feature>
<accession>A0A0C9WB83</accession>
<protein>
    <submittedName>
        <fullName evidence="2">Unplaced genomic scaffold scaffold_33, whole genome shotgun sequence</fullName>
    </submittedName>
</protein>
<evidence type="ECO:0000256" key="1">
    <source>
        <dbReference type="SAM" id="MobiDB-lite"/>
    </source>
</evidence>
<proteinExistence type="predicted"/>
<dbReference type="EMBL" id="KN839867">
    <property type="protein sequence ID" value="KIJ60976.1"/>
    <property type="molecule type" value="Genomic_DNA"/>
</dbReference>
<organism evidence="2 3">
    <name type="scientific">Hydnomerulius pinastri MD-312</name>
    <dbReference type="NCBI Taxonomy" id="994086"/>
    <lineage>
        <taxon>Eukaryota</taxon>
        <taxon>Fungi</taxon>
        <taxon>Dikarya</taxon>
        <taxon>Basidiomycota</taxon>
        <taxon>Agaricomycotina</taxon>
        <taxon>Agaricomycetes</taxon>
        <taxon>Agaricomycetidae</taxon>
        <taxon>Boletales</taxon>
        <taxon>Boletales incertae sedis</taxon>
        <taxon>Leucogyrophana</taxon>
    </lineage>
</organism>
<sequence length="275" mass="30269">MGKRKRLSTVSAVRESYVTPSGASKSRKANLTQVAQDRLAFEEEKCASEQCITSSARLLLAEAMLNAGKATTNGHNDKFDYSLGSGDFSGTTSLNEDPVQDDNQGSEAEDSDEDLIAAGQDCVAMNVTRAQIIVSLQGCHRRWPRAPHSRLQRNREAHLAWTNQMTPLVDTYLQWKHTSQCGPEVHVDADMDMTTFEVMAVGISSFIPSQQVYQHVDQLANVSLLSIGYLGCSPLQPVAAISLQCLELYHQIHCRKPSFSVQVMVKVICALHNVC</sequence>
<dbReference type="Proteomes" id="UP000053820">
    <property type="component" value="Unassembled WGS sequence"/>
</dbReference>
<evidence type="ECO:0000313" key="3">
    <source>
        <dbReference type="Proteomes" id="UP000053820"/>
    </source>
</evidence>
<gene>
    <name evidence="2" type="ORF">HYDPIDRAFT_169981</name>
</gene>
<dbReference type="HOGENOM" id="CLU_1012144_0_0_1"/>
<feature type="region of interest" description="Disordered" evidence="1">
    <location>
        <begin position="90"/>
        <end position="112"/>
    </location>
</feature>
<dbReference type="OrthoDB" id="2685521at2759"/>
<reference evidence="2 3" key="1">
    <citation type="submission" date="2014-04" db="EMBL/GenBank/DDBJ databases">
        <title>Evolutionary Origins and Diversification of the Mycorrhizal Mutualists.</title>
        <authorList>
            <consortium name="DOE Joint Genome Institute"/>
            <consortium name="Mycorrhizal Genomics Consortium"/>
            <person name="Kohler A."/>
            <person name="Kuo A."/>
            <person name="Nagy L.G."/>
            <person name="Floudas D."/>
            <person name="Copeland A."/>
            <person name="Barry K.W."/>
            <person name="Cichocki N."/>
            <person name="Veneault-Fourrey C."/>
            <person name="LaButti K."/>
            <person name="Lindquist E.A."/>
            <person name="Lipzen A."/>
            <person name="Lundell T."/>
            <person name="Morin E."/>
            <person name="Murat C."/>
            <person name="Riley R."/>
            <person name="Ohm R."/>
            <person name="Sun H."/>
            <person name="Tunlid A."/>
            <person name="Henrissat B."/>
            <person name="Grigoriev I.V."/>
            <person name="Hibbett D.S."/>
            <person name="Martin F."/>
        </authorList>
    </citation>
    <scope>NUCLEOTIDE SEQUENCE [LARGE SCALE GENOMIC DNA]</scope>
    <source>
        <strain evidence="2 3">MD-312</strain>
    </source>
</reference>
<dbReference type="AlphaFoldDB" id="A0A0C9WB83"/>